<dbReference type="OrthoDB" id="683541at2759"/>
<evidence type="ECO:0000313" key="3">
    <source>
        <dbReference type="Proteomes" id="UP000479710"/>
    </source>
</evidence>
<organism evidence="2 3">
    <name type="scientific">Oryza meyeriana var. granulata</name>
    <dbReference type="NCBI Taxonomy" id="110450"/>
    <lineage>
        <taxon>Eukaryota</taxon>
        <taxon>Viridiplantae</taxon>
        <taxon>Streptophyta</taxon>
        <taxon>Embryophyta</taxon>
        <taxon>Tracheophyta</taxon>
        <taxon>Spermatophyta</taxon>
        <taxon>Magnoliopsida</taxon>
        <taxon>Liliopsida</taxon>
        <taxon>Poales</taxon>
        <taxon>Poaceae</taxon>
        <taxon>BOP clade</taxon>
        <taxon>Oryzoideae</taxon>
        <taxon>Oryzeae</taxon>
        <taxon>Oryzinae</taxon>
        <taxon>Oryza</taxon>
        <taxon>Oryza meyeriana</taxon>
    </lineage>
</organism>
<protein>
    <recommendedName>
        <fullName evidence="1">PIR2-like helical domain-containing protein</fullName>
    </recommendedName>
</protein>
<dbReference type="Proteomes" id="UP000479710">
    <property type="component" value="Unassembled WGS sequence"/>
</dbReference>
<comment type="caution">
    <text evidence="2">The sequence shown here is derived from an EMBL/GenBank/DDBJ whole genome shotgun (WGS) entry which is preliminary data.</text>
</comment>
<dbReference type="PANTHER" id="PTHR33120">
    <property type="entry name" value="EXPRESSED PROTEIN-RELATED"/>
    <property type="match status" value="1"/>
</dbReference>
<evidence type="ECO:0000259" key="1">
    <source>
        <dbReference type="Pfam" id="PF20235"/>
    </source>
</evidence>
<evidence type="ECO:0000313" key="2">
    <source>
        <dbReference type="EMBL" id="KAF0889223.1"/>
    </source>
</evidence>
<sequence>MKKKKTTIPPGLTRSLVCRLLEKIHCHYLKAIAALPTDFLRWRHHPGLLKAGLCFGPMNDPVSNILLNTIWHDAILYLLEADANLHEAICRAELNGHNASGSSKDAYTMAAKVAWHPNPEALAKICDVNCANGVAPEDQFLHTLFQRC</sequence>
<feature type="domain" description="PIR2-like helical" evidence="1">
    <location>
        <begin position="22"/>
        <end position="74"/>
    </location>
</feature>
<proteinExistence type="predicted"/>
<name>A0A6G1BPC3_9ORYZ</name>
<dbReference type="InterPro" id="IPR046527">
    <property type="entry name" value="PIR2-like_helical"/>
</dbReference>
<dbReference type="AlphaFoldDB" id="A0A6G1BPC3"/>
<accession>A0A6G1BPC3</accession>
<reference evidence="2 3" key="1">
    <citation type="submission" date="2019-11" db="EMBL/GenBank/DDBJ databases">
        <title>Whole genome sequence of Oryza granulata.</title>
        <authorList>
            <person name="Li W."/>
        </authorList>
    </citation>
    <scope>NUCLEOTIDE SEQUENCE [LARGE SCALE GENOMIC DNA]</scope>
    <source>
        <strain evidence="3">cv. Menghai</strain>
        <tissue evidence="2">Leaf</tissue>
    </source>
</reference>
<keyword evidence="3" id="KW-1185">Reference proteome</keyword>
<dbReference type="Pfam" id="PF20235">
    <property type="entry name" value="PIR2-like_helical"/>
    <property type="match status" value="1"/>
</dbReference>
<dbReference type="EMBL" id="SPHZ02000012">
    <property type="protein sequence ID" value="KAF0889223.1"/>
    <property type="molecule type" value="Genomic_DNA"/>
</dbReference>
<gene>
    <name evidence="2" type="ORF">E2562_022475</name>
</gene>